<keyword evidence="4" id="KW-1185">Reference proteome</keyword>
<feature type="compositionally biased region" description="Polar residues" evidence="1">
    <location>
        <begin position="305"/>
        <end position="321"/>
    </location>
</feature>
<dbReference type="VEuPathDB" id="FungiDB:L203_06340"/>
<dbReference type="GeneID" id="91089548"/>
<evidence type="ECO:0000313" key="3">
    <source>
        <dbReference type="EMBL" id="WVN90104.1"/>
    </source>
</evidence>
<dbReference type="RefSeq" id="XP_066070804.1">
    <property type="nucleotide sequence ID" value="XM_066214707.1"/>
</dbReference>
<gene>
    <name evidence="3" type="ORF">L203_105339</name>
</gene>
<evidence type="ECO:0000256" key="2">
    <source>
        <dbReference type="SAM" id="Phobius"/>
    </source>
</evidence>
<protein>
    <submittedName>
        <fullName evidence="3">Uncharacterized protein</fullName>
    </submittedName>
</protein>
<name>A0A1E3HLN9_9TREE</name>
<keyword evidence="2" id="KW-0812">Transmembrane</keyword>
<accession>A0A1E3HLN9</accession>
<reference evidence="3" key="2">
    <citation type="journal article" date="2022" name="Elife">
        <title>Obligate sexual reproduction of a homothallic fungus closely related to the Cryptococcus pathogenic species complex.</title>
        <authorList>
            <person name="Passer A.R."/>
            <person name="Clancey S.A."/>
            <person name="Shea T."/>
            <person name="David-Palma M."/>
            <person name="Averette A.F."/>
            <person name="Boekhout T."/>
            <person name="Porcel B.M."/>
            <person name="Nowrousian M."/>
            <person name="Cuomo C.A."/>
            <person name="Sun S."/>
            <person name="Heitman J."/>
            <person name="Coelho M.A."/>
        </authorList>
    </citation>
    <scope>NUCLEOTIDE SEQUENCE</scope>
    <source>
        <strain evidence="3">CBS 7841</strain>
    </source>
</reference>
<reference evidence="3" key="3">
    <citation type="submission" date="2024-01" db="EMBL/GenBank/DDBJ databases">
        <authorList>
            <person name="Coelho M.A."/>
            <person name="David-Palma M."/>
            <person name="Shea T."/>
            <person name="Sun S."/>
            <person name="Cuomo C.A."/>
            <person name="Heitman J."/>
        </authorList>
    </citation>
    <scope>NUCLEOTIDE SEQUENCE</scope>
    <source>
        <strain evidence="3">CBS 7841</strain>
    </source>
</reference>
<proteinExistence type="predicted"/>
<feature type="compositionally biased region" description="Basic and acidic residues" evidence="1">
    <location>
        <begin position="608"/>
        <end position="626"/>
    </location>
</feature>
<keyword evidence="2" id="KW-0472">Membrane</keyword>
<dbReference type="Proteomes" id="UP000094043">
    <property type="component" value="Chromosome 7"/>
</dbReference>
<feature type="compositionally biased region" description="Polar residues" evidence="1">
    <location>
        <begin position="341"/>
        <end position="358"/>
    </location>
</feature>
<organism evidence="3 4">
    <name type="scientific">Cryptococcus depauperatus CBS 7841</name>
    <dbReference type="NCBI Taxonomy" id="1295531"/>
    <lineage>
        <taxon>Eukaryota</taxon>
        <taxon>Fungi</taxon>
        <taxon>Dikarya</taxon>
        <taxon>Basidiomycota</taxon>
        <taxon>Agaricomycotina</taxon>
        <taxon>Tremellomycetes</taxon>
        <taxon>Tremellales</taxon>
        <taxon>Cryptococcaceae</taxon>
        <taxon>Cryptococcus</taxon>
    </lineage>
</organism>
<sequence>MPTPFVGRVGLAGAPHHHKRACNLAHGELYTFPKTTDTIDATQPLTFKWNTACTLSSSIDLYLYDSSGLIKGWKGVDYSLGEYKVTLQPKWWNDTTTARLQMNIVGKGEEPWNTGTPAGPVFAVNYAAASMYATATSNGQVVTSTAAGAATQSKDTVFENVSSANSSDKSGISKGAIAAAVVVPLIVIALIVGVAVRFWRLREAEKRKRWSQALSTHSNLEWEKGALPGEKTKSILSRSSLGGRPSMGARPSMSSYGGNGRPTSSMYAVENNMAGTGAGGVHFRLESSNLRSMSFDNASASRSELSLPVGQTRQSRVSFAETTRPDRKSRASFGGDIRPAVQSSSNSKLPYVSRSVNDLGSKKGSYGNDSAIDDEEEISVSPSQHDGPLGFTEQDLRKAGQGQRTGRRSFLGLGAAGERRQSVASALSGDDFKSAASARGSVDELRNIEDAILHRRSVMSLSRNSNGPDIDARSPGEHSEMPHAINFAEPQAYTHDTVTGADPDQMLALYAAQRAKSPPVTTLPSSRPGATSRQNSVLKIPFFKKSNNSSLDKGKGKINEPQVANVGEIGPPVEMKSYVHLNDGIVSANVVNALPKPGPTGTLAANGKDLDRKSGISDISKYSEDD</sequence>
<dbReference type="AlphaFoldDB" id="A0A1E3HLN9"/>
<feature type="region of interest" description="Disordered" evidence="1">
    <location>
        <begin position="595"/>
        <end position="626"/>
    </location>
</feature>
<evidence type="ECO:0000313" key="4">
    <source>
        <dbReference type="Proteomes" id="UP000094043"/>
    </source>
</evidence>
<feature type="transmembrane region" description="Helical" evidence="2">
    <location>
        <begin position="176"/>
        <end position="199"/>
    </location>
</feature>
<keyword evidence="2" id="KW-1133">Transmembrane helix</keyword>
<feature type="region of interest" description="Disordered" evidence="1">
    <location>
        <begin position="233"/>
        <end position="259"/>
    </location>
</feature>
<dbReference type="KEGG" id="cdep:91089548"/>
<dbReference type="OrthoDB" id="3363836at2759"/>
<evidence type="ECO:0000256" key="1">
    <source>
        <dbReference type="SAM" id="MobiDB-lite"/>
    </source>
</evidence>
<feature type="region of interest" description="Disordered" evidence="1">
    <location>
        <begin position="305"/>
        <end position="370"/>
    </location>
</feature>
<reference evidence="3" key="1">
    <citation type="submission" date="2016-06" db="EMBL/GenBank/DDBJ databases">
        <authorList>
            <person name="Cuomo C."/>
            <person name="Litvintseva A."/>
            <person name="Heitman J."/>
            <person name="Chen Y."/>
            <person name="Sun S."/>
            <person name="Springer D."/>
            <person name="Dromer F."/>
            <person name="Young S."/>
            <person name="Zeng Q."/>
            <person name="Chapman S."/>
            <person name="Gujja S."/>
            <person name="Saif S."/>
            <person name="Birren B."/>
        </authorList>
    </citation>
    <scope>NUCLEOTIDE SEQUENCE</scope>
    <source>
        <strain evidence="3">CBS 7841</strain>
    </source>
</reference>
<dbReference type="EMBL" id="CP143790">
    <property type="protein sequence ID" value="WVN90104.1"/>
    <property type="molecule type" value="Genomic_DNA"/>
</dbReference>